<dbReference type="AlphaFoldDB" id="A3IIT8"/>
<reference evidence="1 2" key="1">
    <citation type="submission" date="2007-03" db="EMBL/GenBank/DDBJ databases">
        <authorList>
            <person name="Stal L."/>
            <person name="Ferriera S."/>
            <person name="Johnson J."/>
            <person name="Kravitz S."/>
            <person name="Beeson K."/>
            <person name="Sutton G."/>
            <person name="Rogers Y.-H."/>
            <person name="Friedman R."/>
            <person name="Frazier M."/>
            <person name="Venter J.C."/>
        </authorList>
    </citation>
    <scope>NUCLEOTIDE SEQUENCE [LARGE SCALE GENOMIC DNA]</scope>
    <source>
        <strain evidence="1 2">CCY0110</strain>
    </source>
</reference>
<comment type="caution">
    <text evidence="1">The sequence shown here is derived from an EMBL/GenBank/DDBJ whole genome shotgun (WGS) entry which is preliminary data.</text>
</comment>
<keyword evidence="2" id="KW-1185">Reference proteome</keyword>
<evidence type="ECO:0000313" key="2">
    <source>
        <dbReference type="Proteomes" id="UP000003781"/>
    </source>
</evidence>
<dbReference type="OrthoDB" id="462757at2"/>
<dbReference type="eggNOG" id="COG5635">
    <property type="taxonomic scope" value="Bacteria"/>
</dbReference>
<name>A3IIT8_9CHRO</name>
<evidence type="ECO:0000313" key="1">
    <source>
        <dbReference type="EMBL" id="EAZ93720.1"/>
    </source>
</evidence>
<dbReference type="Proteomes" id="UP000003781">
    <property type="component" value="Unassembled WGS sequence"/>
</dbReference>
<accession>A3IIT8</accession>
<proteinExistence type="predicted"/>
<dbReference type="EMBL" id="AAXW01000002">
    <property type="protein sequence ID" value="EAZ93720.1"/>
    <property type="molecule type" value="Genomic_DNA"/>
</dbReference>
<organism evidence="1 2">
    <name type="scientific">Crocosphaera chwakensis CCY0110</name>
    <dbReference type="NCBI Taxonomy" id="391612"/>
    <lineage>
        <taxon>Bacteria</taxon>
        <taxon>Bacillati</taxon>
        <taxon>Cyanobacteriota</taxon>
        <taxon>Cyanophyceae</taxon>
        <taxon>Oscillatoriophycideae</taxon>
        <taxon>Chroococcales</taxon>
        <taxon>Aphanothecaceae</taxon>
        <taxon>Crocosphaera</taxon>
        <taxon>Crocosphaera chwakensis</taxon>
    </lineage>
</organism>
<sequence length="190" mass="21992">MVDFSAYLDAICSNDRYTQWWQTYTVTDVVGKEISKHRSDDKMRSLRGLLDLDLKVQTIPKKEDRENREEEREKIERFGVLEGLRKYATNHVLLRGKPGSGKSTALVRLLLEESEKFIPPNPPLEGGTDNSKIKIPVLVELRSYKTSVLDLIQSYTSQNQLNVNKPDLKNLLKVRFFFVFQLALKSHYFG</sequence>
<protein>
    <submittedName>
        <fullName evidence="1">Uncharacterized protein</fullName>
    </submittedName>
</protein>
<dbReference type="InterPro" id="IPR027417">
    <property type="entry name" value="P-loop_NTPase"/>
</dbReference>
<gene>
    <name evidence="1" type="ORF">CY0110_18032</name>
</gene>
<dbReference type="Gene3D" id="3.40.50.300">
    <property type="entry name" value="P-loop containing nucleotide triphosphate hydrolases"/>
    <property type="match status" value="1"/>
</dbReference>
<dbReference type="RefSeq" id="WP_008273237.1">
    <property type="nucleotide sequence ID" value="NZ_AAXW01000002.1"/>
</dbReference>